<dbReference type="GO" id="GO:0005634">
    <property type="term" value="C:nucleus"/>
    <property type="evidence" value="ECO:0007669"/>
    <property type="project" value="TreeGrafter"/>
</dbReference>
<feature type="region of interest" description="Disordered" evidence="2">
    <location>
        <begin position="692"/>
        <end position="714"/>
    </location>
</feature>
<evidence type="ECO:0000313" key="3">
    <source>
        <dbReference type="EMBL" id="KAF3035962.1"/>
    </source>
</evidence>
<reference evidence="3" key="1">
    <citation type="submission" date="2019-04" db="EMBL/GenBank/DDBJ databases">
        <title>Sequencing of skin fungus with MAO and IRED activity.</title>
        <authorList>
            <person name="Marsaioli A.J."/>
            <person name="Bonatto J.M.C."/>
            <person name="Reis Junior O."/>
        </authorList>
    </citation>
    <scope>NUCLEOTIDE SEQUENCE</scope>
    <source>
        <strain evidence="3">28M1</strain>
    </source>
</reference>
<evidence type="ECO:0008006" key="5">
    <source>
        <dbReference type="Google" id="ProtNLM"/>
    </source>
</evidence>
<dbReference type="PANTHER" id="PTHR39597:SF1">
    <property type="entry name" value="UBA DOMAIN-CONTAINING PROTEIN RUP1"/>
    <property type="match status" value="1"/>
</dbReference>
<dbReference type="Proteomes" id="UP000758155">
    <property type="component" value="Unassembled WGS sequence"/>
</dbReference>
<evidence type="ECO:0000313" key="4">
    <source>
        <dbReference type="Proteomes" id="UP000758155"/>
    </source>
</evidence>
<feature type="compositionally biased region" description="Polar residues" evidence="2">
    <location>
        <begin position="127"/>
        <end position="140"/>
    </location>
</feature>
<proteinExistence type="predicted"/>
<sequence>MADGNATMLQELSGYQLGYEDCQKLLKVFNGNLEQAADKVFSSDMATVHKLIDGSKPTWDESAFGASRYGDDTNNSVPTFNIDYPAGFDNHPRSGANSTAPTRPNSRIGTRPGSALSTHAGDDLMQSIENGQESGVTGNSKPVFGPATRNNYDPSSWSMVPATTASEYIADPIPSQRQREDGQPAILKPSPRFNYFPAMLTILHSIPQFRNALLSPAVTQDDYWVGEEWWKGNPTGRARVVDDSIGWNEAYGLDIIYETQRLMAFLDNTDRAYTTIESMLDMDAWKSLEAPLLGDPDDDLLKFLLIWSEAYAKQDPSFELDGVLRSVVNAQQQVNSFVLDGTVTKREGRDTDIYDVLDDSFFPHSEGTAHIMNISNVLIFRLEGAKQDTNELGCRVPATLYADRYLEKNKRIIQSMFEAMAVHNNKINDIKDQVDRLMYHTPAKRNSKKVESLKLIKTSMKAFQPKADEDKVSEKDAATLSQLQRLHDSIESKLAALEEQQKQAQAALDGITMHFKPTIDDGAEALIDLSGPDYPEGQSPQNAMQHPYQLCGVATRRDVIYLLHPDTASNVPGAKQWWRIQYDNESGTANIIRDRVDQQQVLERATSEAASVLLVYANDAAMSEKPIPLPKPLEDFVKKDKLCFLEELQKSHDLGPGNGWEDFGDEVRGDWDKTGDPPEYNHDWANISSRQFHEEKSKQSSGMSSATLTPNTEVDGEGVREMAEVNGGMDAMTGLRGDIMDVHTQNRDTQMVDVKEVPANEPDAQHIEFAERRGG</sequence>
<dbReference type="GO" id="GO:0016579">
    <property type="term" value="P:protein deubiquitination"/>
    <property type="evidence" value="ECO:0007669"/>
    <property type="project" value="TreeGrafter"/>
</dbReference>
<feature type="compositionally biased region" description="Polar residues" evidence="2">
    <location>
        <begin position="699"/>
        <end position="712"/>
    </location>
</feature>
<accession>A0A9P4WM02</accession>
<evidence type="ECO:0000256" key="1">
    <source>
        <dbReference type="SAM" id="Coils"/>
    </source>
</evidence>
<protein>
    <recommendedName>
        <fullName evidence="5">Ubiquitin interaction motif protein</fullName>
    </recommendedName>
</protein>
<dbReference type="OrthoDB" id="4489171at2759"/>
<feature type="region of interest" description="Disordered" evidence="2">
    <location>
        <begin position="85"/>
        <end position="156"/>
    </location>
</feature>
<keyword evidence="4" id="KW-1185">Reference proteome</keyword>
<comment type="caution">
    <text evidence="3">The sequence shown here is derived from an EMBL/GenBank/DDBJ whole genome shotgun (WGS) entry which is preliminary data.</text>
</comment>
<dbReference type="GO" id="GO:0005829">
    <property type="term" value="C:cytosol"/>
    <property type="evidence" value="ECO:0007669"/>
    <property type="project" value="TreeGrafter"/>
</dbReference>
<dbReference type="PANTHER" id="PTHR39597">
    <property type="entry name" value="UBA DOMAIN-CONTAINING PROTEIN RUP1"/>
    <property type="match status" value="1"/>
</dbReference>
<organism evidence="3 4">
    <name type="scientific">Didymella heteroderae</name>
    <dbReference type="NCBI Taxonomy" id="1769908"/>
    <lineage>
        <taxon>Eukaryota</taxon>
        <taxon>Fungi</taxon>
        <taxon>Dikarya</taxon>
        <taxon>Ascomycota</taxon>
        <taxon>Pezizomycotina</taxon>
        <taxon>Dothideomycetes</taxon>
        <taxon>Pleosporomycetidae</taxon>
        <taxon>Pleosporales</taxon>
        <taxon>Pleosporineae</taxon>
        <taxon>Didymellaceae</taxon>
        <taxon>Didymella</taxon>
    </lineage>
</organism>
<keyword evidence="1" id="KW-0175">Coiled coil</keyword>
<feature type="compositionally biased region" description="Polar residues" evidence="2">
    <location>
        <begin position="95"/>
        <end position="108"/>
    </location>
</feature>
<feature type="coiled-coil region" evidence="1">
    <location>
        <begin position="480"/>
        <end position="507"/>
    </location>
</feature>
<name>A0A9P4WM02_9PLEO</name>
<dbReference type="EMBL" id="SWKV01000054">
    <property type="protein sequence ID" value="KAF3035962.1"/>
    <property type="molecule type" value="Genomic_DNA"/>
</dbReference>
<gene>
    <name evidence="3" type="ORF">E8E12_007022</name>
</gene>
<dbReference type="InterPro" id="IPR055335">
    <property type="entry name" value="Ucp6/RUP1"/>
</dbReference>
<evidence type="ECO:0000256" key="2">
    <source>
        <dbReference type="SAM" id="MobiDB-lite"/>
    </source>
</evidence>
<dbReference type="AlphaFoldDB" id="A0A9P4WM02"/>